<keyword evidence="3" id="KW-1185">Reference proteome</keyword>
<proteinExistence type="predicted"/>
<organism evidence="2 3">
    <name type="scientific">Streptomyces lannensis</name>
    <dbReference type="NCBI Taxonomy" id="766498"/>
    <lineage>
        <taxon>Bacteria</taxon>
        <taxon>Bacillati</taxon>
        <taxon>Actinomycetota</taxon>
        <taxon>Actinomycetes</taxon>
        <taxon>Kitasatosporales</taxon>
        <taxon>Streptomycetaceae</taxon>
        <taxon>Streptomyces</taxon>
    </lineage>
</organism>
<dbReference type="RefSeq" id="WP_345553690.1">
    <property type="nucleotide sequence ID" value="NZ_BAAAZA010000038.1"/>
</dbReference>
<evidence type="ECO:0000313" key="2">
    <source>
        <dbReference type="EMBL" id="GAA3897558.1"/>
    </source>
</evidence>
<protein>
    <submittedName>
        <fullName evidence="2">Nucleotidyltransferase domain-containing protein</fullName>
    </submittedName>
</protein>
<dbReference type="InterPro" id="IPR002934">
    <property type="entry name" value="Polymerase_NTP_transf_dom"/>
</dbReference>
<dbReference type="Gene3D" id="3.30.460.10">
    <property type="entry name" value="Beta Polymerase, domain 2"/>
    <property type="match status" value="1"/>
</dbReference>
<dbReference type="Proteomes" id="UP001501563">
    <property type="component" value="Unassembled WGS sequence"/>
</dbReference>
<comment type="caution">
    <text evidence="2">The sequence shown here is derived from an EMBL/GenBank/DDBJ whole genome shotgun (WGS) entry which is preliminary data.</text>
</comment>
<feature type="domain" description="Polymerase nucleotidyl transferase" evidence="1">
    <location>
        <begin position="20"/>
        <end position="68"/>
    </location>
</feature>
<dbReference type="InterPro" id="IPR043519">
    <property type="entry name" value="NT_sf"/>
</dbReference>
<name>A0ABP7LDN4_9ACTN</name>
<accession>A0ABP7LDN4</accession>
<reference evidence="3" key="1">
    <citation type="journal article" date="2019" name="Int. J. Syst. Evol. Microbiol.">
        <title>The Global Catalogue of Microorganisms (GCM) 10K type strain sequencing project: providing services to taxonomists for standard genome sequencing and annotation.</title>
        <authorList>
            <consortium name="The Broad Institute Genomics Platform"/>
            <consortium name="The Broad Institute Genome Sequencing Center for Infectious Disease"/>
            <person name="Wu L."/>
            <person name="Ma J."/>
        </authorList>
    </citation>
    <scope>NUCLEOTIDE SEQUENCE [LARGE SCALE GENOMIC DNA]</scope>
    <source>
        <strain evidence="3">JCM 16578</strain>
    </source>
</reference>
<gene>
    <name evidence="2" type="ORF">GCM10022207_77380</name>
</gene>
<dbReference type="Pfam" id="PF01909">
    <property type="entry name" value="NTP_transf_2"/>
    <property type="match status" value="1"/>
</dbReference>
<dbReference type="CDD" id="cd05403">
    <property type="entry name" value="NT_KNTase_like"/>
    <property type="match status" value="1"/>
</dbReference>
<dbReference type="EMBL" id="BAAAZA010000038">
    <property type="protein sequence ID" value="GAA3897558.1"/>
    <property type="molecule type" value="Genomic_DNA"/>
</dbReference>
<sequence>MDSDPAHMLTAAVDGARRLVLERRPQAVAAVLGGSTAGGRATATSDLDIAVLLADGDVSHRETLRHEGRLAEVFAHTRAGLAEIFAADRASRRGTMQFVYAESVLLHDPHGHAAALRAEACAQLAEGPEPLTAEERDDARYRLTDLLDDLADLGDRHEQLAVAEQVLSTAAGLLAGHRRAWRGGGKWLPRRLTAADPVLGRTLLEARLTVAEHADPAPLRAAAYEVLALVGGPLREGYHRTWHGGEKRG</sequence>
<dbReference type="SUPFAM" id="SSF81301">
    <property type="entry name" value="Nucleotidyltransferase"/>
    <property type="match status" value="1"/>
</dbReference>
<evidence type="ECO:0000313" key="3">
    <source>
        <dbReference type="Proteomes" id="UP001501563"/>
    </source>
</evidence>
<evidence type="ECO:0000259" key="1">
    <source>
        <dbReference type="Pfam" id="PF01909"/>
    </source>
</evidence>